<feature type="transmembrane region" description="Helical" evidence="1">
    <location>
        <begin position="90"/>
        <end position="110"/>
    </location>
</feature>
<sequence length="120" mass="13805">MRDEAVGEYADDVIEAELLVLEFEEQSESEDGLDDGIRPETTPLDVMPVTSSTSVYLEVLQMDSVINRFNFMTTFIPIRGPYEVCIKKDYCVVCLYCVFAIFLYNTFILSRGVKYENERT</sequence>
<comment type="caution">
    <text evidence="2">The sequence shown here is derived from an EMBL/GenBank/DDBJ whole genome shotgun (WGS) entry which is preliminary data.</text>
</comment>
<accession>A0A9D3Z2Y2</accession>
<proteinExistence type="predicted"/>
<reference evidence="2" key="2">
    <citation type="submission" date="2020-11" db="EMBL/GenBank/DDBJ databases">
        <authorList>
            <person name="McCartney M.A."/>
            <person name="Auch B."/>
            <person name="Kono T."/>
            <person name="Mallez S."/>
            <person name="Becker A."/>
            <person name="Gohl D.M."/>
            <person name="Silverstein K.A.T."/>
            <person name="Koren S."/>
            <person name="Bechman K.B."/>
            <person name="Herman A."/>
            <person name="Abrahante J.E."/>
            <person name="Garbe J."/>
        </authorList>
    </citation>
    <scope>NUCLEOTIDE SEQUENCE</scope>
    <source>
        <strain evidence="2">Duluth1</strain>
        <tissue evidence="2">Whole animal</tissue>
    </source>
</reference>
<dbReference type="EMBL" id="JAIWYP010000014">
    <property type="protein sequence ID" value="KAH3711900.1"/>
    <property type="molecule type" value="Genomic_DNA"/>
</dbReference>
<dbReference type="Proteomes" id="UP000828390">
    <property type="component" value="Unassembled WGS sequence"/>
</dbReference>
<evidence type="ECO:0000256" key="1">
    <source>
        <dbReference type="SAM" id="Phobius"/>
    </source>
</evidence>
<name>A0A9D3Z2Y2_DREPO</name>
<gene>
    <name evidence="2" type="ORF">DPMN_071576</name>
</gene>
<keyword evidence="1" id="KW-0812">Transmembrane</keyword>
<organism evidence="2 3">
    <name type="scientific">Dreissena polymorpha</name>
    <name type="common">Zebra mussel</name>
    <name type="synonym">Mytilus polymorpha</name>
    <dbReference type="NCBI Taxonomy" id="45954"/>
    <lineage>
        <taxon>Eukaryota</taxon>
        <taxon>Metazoa</taxon>
        <taxon>Spiralia</taxon>
        <taxon>Lophotrochozoa</taxon>
        <taxon>Mollusca</taxon>
        <taxon>Bivalvia</taxon>
        <taxon>Autobranchia</taxon>
        <taxon>Heteroconchia</taxon>
        <taxon>Euheterodonta</taxon>
        <taxon>Imparidentia</taxon>
        <taxon>Neoheterodontei</taxon>
        <taxon>Myida</taxon>
        <taxon>Dreissenoidea</taxon>
        <taxon>Dreissenidae</taxon>
        <taxon>Dreissena</taxon>
    </lineage>
</organism>
<reference evidence="2" key="1">
    <citation type="journal article" date="2019" name="bioRxiv">
        <title>The Genome of the Zebra Mussel, Dreissena polymorpha: A Resource for Invasive Species Research.</title>
        <authorList>
            <person name="McCartney M.A."/>
            <person name="Auch B."/>
            <person name="Kono T."/>
            <person name="Mallez S."/>
            <person name="Zhang Y."/>
            <person name="Obille A."/>
            <person name="Becker A."/>
            <person name="Abrahante J.E."/>
            <person name="Garbe J."/>
            <person name="Badalamenti J.P."/>
            <person name="Herman A."/>
            <person name="Mangelson H."/>
            <person name="Liachko I."/>
            <person name="Sullivan S."/>
            <person name="Sone E.D."/>
            <person name="Koren S."/>
            <person name="Silverstein K.A.T."/>
            <person name="Beckman K.B."/>
            <person name="Gohl D.M."/>
        </authorList>
    </citation>
    <scope>NUCLEOTIDE SEQUENCE</scope>
    <source>
        <strain evidence="2">Duluth1</strain>
        <tissue evidence="2">Whole animal</tissue>
    </source>
</reference>
<keyword evidence="1" id="KW-1133">Transmembrane helix</keyword>
<evidence type="ECO:0000313" key="3">
    <source>
        <dbReference type="Proteomes" id="UP000828390"/>
    </source>
</evidence>
<protein>
    <submittedName>
        <fullName evidence="2">Uncharacterized protein</fullName>
    </submittedName>
</protein>
<evidence type="ECO:0000313" key="2">
    <source>
        <dbReference type="EMBL" id="KAH3711900.1"/>
    </source>
</evidence>
<dbReference type="AlphaFoldDB" id="A0A9D3Z2Y2"/>
<keyword evidence="3" id="KW-1185">Reference proteome</keyword>
<keyword evidence="1" id="KW-0472">Membrane</keyword>